<dbReference type="Pfam" id="PF13715">
    <property type="entry name" value="CarbopepD_reg_2"/>
    <property type="match status" value="1"/>
</dbReference>
<dbReference type="InterPro" id="IPR037066">
    <property type="entry name" value="Plug_dom_sf"/>
</dbReference>
<dbReference type="SUPFAM" id="SSF49464">
    <property type="entry name" value="Carboxypeptidase regulatory domain-like"/>
    <property type="match status" value="1"/>
</dbReference>
<keyword evidence="4 7" id="KW-0812">Transmembrane</keyword>
<dbReference type="PROSITE" id="PS52016">
    <property type="entry name" value="TONB_DEPENDENT_REC_3"/>
    <property type="match status" value="1"/>
</dbReference>
<evidence type="ECO:0000256" key="1">
    <source>
        <dbReference type="ARBA" id="ARBA00004571"/>
    </source>
</evidence>
<evidence type="ECO:0000256" key="7">
    <source>
        <dbReference type="PROSITE-ProRule" id="PRU01360"/>
    </source>
</evidence>
<dbReference type="Gene3D" id="2.170.130.10">
    <property type="entry name" value="TonB-dependent receptor, plug domain"/>
    <property type="match status" value="1"/>
</dbReference>
<keyword evidence="10" id="KW-1185">Reference proteome</keyword>
<dbReference type="EMBL" id="QXML01000001">
    <property type="protein sequence ID" value="RIW18739.1"/>
    <property type="molecule type" value="Genomic_DNA"/>
</dbReference>
<proteinExistence type="inferred from homology"/>
<evidence type="ECO:0000256" key="3">
    <source>
        <dbReference type="ARBA" id="ARBA00022452"/>
    </source>
</evidence>
<keyword evidence="9" id="KW-0675">Receptor</keyword>
<dbReference type="Gene3D" id="2.60.40.1120">
    <property type="entry name" value="Carboxypeptidase-like, regulatory domain"/>
    <property type="match status" value="1"/>
</dbReference>
<sequence length="880" mass="98869">MQLLSQRRFHFPKIKASAWGSSSSLHPAKSATNSMMKGSFFIFSNVFDLRKRERFWIVYQFVLQFFEKIKFLESPMMRFCAGVFFFFFISVFSGFGQTDSLTFSFGKMEGNHPQSYVLTGKITSKDSGDPIQGVGIHVDGLFTGVSTDKFGTYFVMVAPGDHRVAFRHISNIPVFTRILLYENGVVNLEMEEKNFELEGVVVMSDEPDRNVRNPITGVTKLTTRELKAIPAFLGEADIFKGLQLLPGVSSMGEGTSGINVRGAKADQNLLLMNEALVLSSNHALGFLSGFNTDVTETFTLYKGNLPSTFGGRAGSALNILMRPGSKESWQGQLGLGTSNGKILVEGPVLKDKVSLIFGGRLSNVNWLLNQARDLDIQNSKLNFYDGYLGLNWEIANGHQLESNTLVTGDDFQFSDQFGYDWANRISSLRYKGILGEQISITGLLADGNFDNAFYDPEGVDAARVQNGMRYQQGKISATWANENLAVTGGLEGIYYRGKPERISPYNEESAIQEEQVGKERGRELSGFLSAEYELGENTGFVAGLRYSGYSQLGPDTVYQYNPNSPIEEGEITGETYYNSGKIKSYSGLEPRFSLRQNLNSSLSLKLSYARLFQYIQSISNTFGPTPIDLWQLSSTYIPPQRSDNFSLGLFKNSKDNSWEYSIDAFYRTSVNQVEYRNFAQIFLNPHMETELVFGEGEAYGAEFLIKKNLGVVTGWLAYTYSRSFFRSQSSFEEEQINSNEWFPSNYDQPHEVNFILSRKMYPRGLFNLSINYSTGRPVSAVNASYILNGGLVVPDYSARNQYRIPDYFRVDVSYTVEKVFSKKGDSLNFSIYNLLGRKNAYSVFWQKDGDSQQLRPYRLAILGSIFPSITYSIQWGGGDE</sequence>
<keyword evidence="3 7" id="KW-1134">Transmembrane beta strand</keyword>
<evidence type="ECO:0000256" key="8">
    <source>
        <dbReference type="SAM" id="Phobius"/>
    </source>
</evidence>
<evidence type="ECO:0000256" key="2">
    <source>
        <dbReference type="ARBA" id="ARBA00022448"/>
    </source>
</evidence>
<dbReference type="Gene3D" id="2.40.170.20">
    <property type="entry name" value="TonB-dependent receptor, beta-barrel domain"/>
    <property type="match status" value="1"/>
</dbReference>
<dbReference type="InterPro" id="IPR036942">
    <property type="entry name" value="Beta-barrel_TonB_sf"/>
</dbReference>
<accession>A0A418PXF4</accession>
<evidence type="ECO:0000313" key="10">
    <source>
        <dbReference type="Proteomes" id="UP000283522"/>
    </source>
</evidence>
<evidence type="ECO:0000256" key="4">
    <source>
        <dbReference type="ARBA" id="ARBA00022692"/>
    </source>
</evidence>
<gene>
    <name evidence="9" type="ORF">D0X99_03395</name>
</gene>
<comment type="caution">
    <text evidence="9">The sequence shown here is derived from an EMBL/GenBank/DDBJ whole genome shotgun (WGS) entry which is preliminary data.</text>
</comment>
<keyword evidence="6 7" id="KW-0998">Cell outer membrane</keyword>
<dbReference type="InterPro" id="IPR008969">
    <property type="entry name" value="CarboxyPept-like_regulatory"/>
</dbReference>
<name>A0A418PXF4_9BACT</name>
<comment type="similarity">
    <text evidence="7">Belongs to the TonB-dependent receptor family.</text>
</comment>
<dbReference type="GO" id="GO:0009279">
    <property type="term" value="C:cell outer membrane"/>
    <property type="evidence" value="ECO:0007669"/>
    <property type="project" value="UniProtKB-SubCell"/>
</dbReference>
<comment type="subcellular location">
    <subcellularLocation>
        <location evidence="1 7">Cell outer membrane</location>
        <topology evidence="1 7">Multi-pass membrane protein</topology>
    </subcellularLocation>
</comment>
<feature type="transmembrane region" description="Helical" evidence="8">
    <location>
        <begin position="76"/>
        <end position="95"/>
    </location>
</feature>
<evidence type="ECO:0000313" key="9">
    <source>
        <dbReference type="EMBL" id="RIW18739.1"/>
    </source>
</evidence>
<organism evidence="9 10">
    <name type="scientific">Algoriphagus lacus</name>
    <dbReference type="NCBI Taxonomy" id="2056311"/>
    <lineage>
        <taxon>Bacteria</taxon>
        <taxon>Pseudomonadati</taxon>
        <taxon>Bacteroidota</taxon>
        <taxon>Cytophagia</taxon>
        <taxon>Cytophagales</taxon>
        <taxon>Cyclobacteriaceae</taxon>
        <taxon>Algoriphagus</taxon>
    </lineage>
</organism>
<protein>
    <submittedName>
        <fullName evidence="9">TonB-dependent receptor</fullName>
    </submittedName>
</protein>
<evidence type="ECO:0000256" key="6">
    <source>
        <dbReference type="ARBA" id="ARBA00023237"/>
    </source>
</evidence>
<keyword evidence="5 7" id="KW-0472">Membrane</keyword>
<keyword evidence="2 7" id="KW-0813">Transport</keyword>
<dbReference type="InterPro" id="IPR039426">
    <property type="entry name" value="TonB-dep_rcpt-like"/>
</dbReference>
<dbReference type="Proteomes" id="UP000283522">
    <property type="component" value="Unassembled WGS sequence"/>
</dbReference>
<dbReference type="SUPFAM" id="SSF56935">
    <property type="entry name" value="Porins"/>
    <property type="match status" value="1"/>
</dbReference>
<dbReference type="AlphaFoldDB" id="A0A418PXF4"/>
<reference evidence="9 10" key="1">
    <citation type="submission" date="2018-09" db="EMBL/GenBank/DDBJ databases">
        <authorList>
            <person name="Wang X."/>
            <person name="Du Z."/>
        </authorList>
    </citation>
    <scope>NUCLEOTIDE SEQUENCE [LARGE SCALE GENOMIC DNA]</scope>
    <source>
        <strain evidence="9 10">N3</strain>
    </source>
</reference>
<keyword evidence="8" id="KW-1133">Transmembrane helix</keyword>
<evidence type="ECO:0000256" key="5">
    <source>
        <dbReference type="ARBA" id="ARBA00023136"/>
    </source>
</evidence>